<evidence type="ECO:0000256" key="1">
    <source>
        <dbReference type="ARBA" id="ARBA00007213"/>
    </source>
</evidence>
<proteinExistence type="inferred from homology"/>
<dbReference type="Pfam" id="PF00561">
    <property type="entry name" value="Abhydrolase_1"/>
    <property type="match status" value="1"/>
</dbReference>
<evidence type="ECO:0000256" key="2">
    <source>
        <dbReference type="ARBA" id="ARBA00011245"/>
    </source>
</evidence>
<evidence type="ECO:0000256" key="3">
    <source>
        <dbReference type="ARBA" id="ARBA00012065"/>
    </source>
</evidence>
<comment type="caution">
    <text evidence="7">The sequence shown here is derived from an EMBL/GenBank/DDBJ whole genome shotgun (WGS) entry which is preliminary data.</text>
</comment>
<reference evidence="7 8" key="1">
    <citation type="submission" date="2019-08" db="EMBL/GenBank/DDBJ databases">
        <title>Paraburkholderia sp. DCY113.</title>
        <authorList>
            <person name="Kang J."/>
        </authorList>
    </citation>
    <scope>NUCLEOTIDE SEQUENCE [LARGE SCALE GENOMIC DNA]</scope>
    <source>
        <strain evidence="7 8">DCY113</strain>
    </source>
</reference>
<evidence type="ECO:0000313" key="8">
    <source>
        <dbReference type="Proteomes" id="UP000325273"/>
    </source>
</evidence>
<comment type="function">
    <text evidence="5">Catalyzes hydrolytic cleavage of carbon-halogen bonds in halogenated aliphatic compounds, leading to the formation of the corresponding primary alcohols, halide ions and protons.</text>
</comment>
<dbReference type="HAMAP" id="MF_01231">
    <property type="entry name" value="Haloalk_dehal_type2"/>
    <property type="match status" value="1"/>
</dbReference>
<dbReference type="InterPro" id="IPR000073">
    <property type="entry name" value="AB_hydrolase_1"/>
</dbReference>
<dbReference type="GO" id="GO:0018786">
    <property type="term" value="F:haloalkane dehalogenase activity"/>
    <property type="evidence" value="ECO:0007669"/>
    <property type="project" value="UniProtKB-UniRule"/>
</dbReference>
<feature type="active site" description="Proton donor" evidence="5">
    <location>
        <position position="127"/>
    </location>
</feature>
<keyword evidence="8" id="KW-1185">Reference proteome</keyword>
<dbReference type="AlphaFoldDB" id="A0A5B0H3M8"/>
<dbReference type="NCBIfam" id="NF002938">
    <property type="entry name" value="PRK03592.1"/>
    <property type="match status" value="1"/>
</dbReference>
<dbReference type="PANTHER" id="PTHR42977:SF3">
    <property type="entry name" value="AB HYDROLASE-1 DOMAIN-CONTAINING PROTEIN"/>
    <property type="match status" value="1"/>
</dbReference>
<accession>A0A5B0H3M8</accession>
<dbReference type="EMBL" id="VTUZ01000013">
    <property type="protein sequence ID" value="KAA1009817.1"/>
    <property type="molecule type" value="Genomic_DNA"/>
</dbReference>
<organism evidence="7 8">
    <name type="scientific">Paraburkholderia panacisoli</name>
    <dbReference type="NCBI Taxonomy" id="2603818"/>
    <lineage>
        <taxon>Bacteria</taxon>
        <taxon>Pseudomonadati</taxon>
        <taxon>Pseudomonadota</taxon>
        <taxon>Betaproteobacteria</taxon>
        <taxon>Burkholderiales</taxon>
        <taxon>Burkholderiaceae</taxon>
        <taxon>Paraburkholderia</taxon>
    </lineage>
</organism>
<dbReference type="RefSeq" id="WP_149671821.1">
    <property type="nucleotide sequence ID" value="NZ_VTUZ01000013.1"/>
</dbReference>
<dbReference type="PRINTS" id="PR00412">
    <property type="entry name" value="EPOXHYDRLASE"/>
</dbReference>
<dbReference type="InterPro" id="IPR051340">
    <property type="entry name" value="Haloalkane_dehalogenase"/>
</dbReference>
<evidence type="ECO:0000313" key="7">
    <source>
        <dbReference type="EMBL" id="KAA1009817.1"/>
    </source>
</evidence>
<dbReference type="PANTHER" id="PTHR42977">
    <property type="entry name" value="HYDROLASE-RELATED"/>
    <property type="match status" value="1"/>
</dbReference>
<feature type="active site" description="Nucleophile" evidence="5">
    <location>
        <position position="103"/>
    </location>
</feature>
<dbReference type="Proteomes" id="UP000325273">
    <property type="component" value="Unassembled WGS sequence"/>
</dbReference>
<dbReference type="InterPro" id="IPR023594">
    <property type="entry name" value="Haloalkane_dehalogenase_2"/>
</dbReference>
<keyword evidence="4 5" id="KW-0378">Hydrolase</keyword>
<protein>
    <recommendedName>
        <fullName evidence="3 5">Haloalkane dehalogenase</fullName>
        <ecNumber evidence="3 5">3.8.1.5</ecNumber>
    </recommendedName>
</protein>
<comment type="catalytic activity">
    <reaction evidence="5">
        <text>1-haloalkane + H2O = a halide anion + a primary alcohol + H(+)</text>
        <dbReference type="Rhea" id="RHEA:19081"/>
        <dbReference type="ChEBI" id="CHEBI:15377"/>
        <dbReference type="ChEBI" id="CHEBI:15378"/>
        <dbReference type="ChEBI" id="CHEBI:15734"/>
        <dbReference type="ChEBI" id="CHEBI:16042"/>
        <dbReference type="ChEBI" id="CHEBI:18060"/>
        <dbReference type="EC" id="3.8.1.5"/>
    </reaction>
</comment>
<dbReference type="EC" id="3.8.1.5" evidence="3 5"/>
<gene>
    <name evidence="5" type="primary">dhaA</name>
    <name evidence="7" type="ORF">FVF58_21310</name>
</gene>
<dbReference type="SUPFAM" id="SSF53474">
    <property type="entry name" value="alpha/beta-Hydrolases"/>
    <property type="match status" value="1"/>
</dbReference>
<feature type="domain" description="AB hydrolase-1" evidence="6">
    <location>
        <begin position="33"/>
        <end position="276"/>
    </location>
</feature>
<evidence type="ECO:0000256" key="4">
    <source>
        <dbReference type="ARBA" id="ARBA00022801"/>
    </source>
</evidence>
<dbReference type="InterPro" id="IPR029058">
    <property type="entry name" value="AB_hydrolase_fold"/>
</dbReference>
<evidence type="ECO:0000259" key="6">
    <source>
        <dbReference type="Pfam" id="PF00561"/>
    </source>
</evidence>
<comment type="similarity">
    <text evidence="1 5">Belongs to the haloalkane dehalogenase family. Type 2 subfamily.</text>
</comment>
<feature type="active site" description="Proton acceptor" evidence="5">
    <location>
        <position position="269"/>
    </location>
</feature>
<dbReference type="GO" id="GO:0004301">
    <property type="term" value="F:epoxide hydrolase activity"/>
    <property type="evidence" value="ECO:0007669"/>
    <property type="project" value="TreeGrafter"/>
</dbReference>
<evidence type="ECO:0000256" key="5">
    <source>
        <dbReference type="HAMAP-Rule" id="MF_01231"/>
    </source>
</evidence>
<name>A0A5B0H3M8_9BURK</name>
<sequence>MTVLSDVALPHVKVLGSTMAYREAGNPEAPVALFLHGNPTSSYIWRNIIPLVAPVAHCIAPDLIGFGQSGKPDIEYRFTDHVRYLDAFLDNAGISSAYVIAQDWGTALAFHLAARRPEFIRGLAFMEFTWPMPTWDDFHADAREIFQKFRTPGVGEQMILEDNAFVEQVLPAATVRKLTDDEMSVYRAPFPTPESRRPTWRFPNELPIAGEPADVYSILEEAHRALEESAYPKLLFTANPGALVSPNIAEKFADRLQDCRVVELGDGIHYLQEDHPEVIGNTVNEWIVGLGAGSGPKQRLTL</sequence>
<dbReference type="InterPro" id="IPR000639">
    <property type="entry name" value="Epox_hydrolase-like"/>
</dbReference>
<dbReference type="Gene3D" id="3.40.50.1820">
    <property type="entry name" value="alpha/beta hydrolase"/>
    <property type="match status" value="1"/>
</dbReference>
<comment type="subunit">
    <text evidence="2 5">Monomer.</text>
</comment>